<dbReference type="EMBL" id="CP165625">
    <property type="protein sequence ID" value="XDU96406.1"/>
    <property type="molecule type" value="Genomic_DNA"/>
</dbReference>
<dbReference type="InterPro" id="IPR016181">
    <property type="entry name" value="Acyl_CoA_acyltransferase"/>
</dbReference>
<dbReference type="CDD" id="cd04301">
    <property type="entry name" value="NAT_SF"/>
    <property type="match status" value="1"/>
</dbReference>
<dbReference type="InterPro" id="IPR052742">
    <property type="entry name" value="Mito_N-acetyltransferase"/>
</dbReference>
<evidence type="ECO:0000313" key="2">
    <source>
        <dbReference type="EMBL" id="XDU96406.1"/>
    </source>
</evidence>
<name>A0AB39W687_9FLAO</name>
<dbReference type="PANTHER" id="PTHR43138:SF1">
    <property type="entry name" value="N-ACETYLTRANSFERASE ACA1"/>
    <property type="match status" value="1"/>
</dbReference>
<dbReference type="Pfam" id="PF00583">
    <property type="entry name" value="Acetyltransf_1"/>
    <property type="match status" value="1"/>
</dbReference>
<dbReference type="AlphaFoldDB" id="A0AB39W687"/>
<protein>
    <submittedName>
        <fullName evidence="2">N-acetyltransferase family protein</fullName>
    </submittedName>
</protein>
<dbReference type="GO" id="GO:0016747">
    <property type="term" value="F:acyltransferase activity, transferring groups other than amino-acyl groups"/>
    <property type="evidence" value="ECO:0007669"/>
    <property type="project" value="InterPro"/>
</dbReference>
<sequence length="165" mass="18820">MINSTQIRKATKNDFDSVWEIFKEVIKTADTYVFDPNTPKEDLNKNWFAPYMDTFVAIDENQAVLGTYIIKPNQIDLGNHIANCSYMVNPKYHGKGIGKLLCEHSIKFAKEKGYLAIQFNIVVSTNLAAVALWQKFGFEIIGTTPKGFRHKTLGLVDTYIMYKEV</sequence>
<dbReference type="PROSITE" id="PS51186">
    <property type="entry name" value="GNAT"/>
    <property type="match status" value="1"/>
</dbReference>
<feature type="domain" description="N-acetyltransferase" evidence="1">
    <location>
        <begin position="5"/>
        <end position="165"/>
    </location>
</feature>
<gene>
    <name evidence="2" type="ORF">AB3G34_04690</name>
</gene>
<evidence type="ECO:0000259" key="1">
    <source>
        <dbReference type="PROSITE" id="PS51186"/>
    </source>
</evidence>
<dbReference type="PANTHER" id="PTHR43138">
    <property type="entry name" value="ACETYLTRANSFERASE, GNAT FAMILY"/>
    <property type="match status" value="1"/>
</dbReference>
<dbReference type="RefSeq" id="WP_369753595.1">
    <property type="nucleotide sequence ID" value="NZ_CP165625.1"/>
</dbReference>
<dbReference type="Gene3D" id="3.40.630.30">
    <property type="match status" value="1"/>
</dbReference>
<dbReference type="InterPro" id="IPR000182">
    <property type="entry name" value="GNAT_dom"/>
</dbReference>
<dbReference type="SUPFAM" id="SSF55729">
    <property type="entry name" value="Acyl-CoA N-acyltransferases (Nat)"/>
    <property type="match status" value="1"/>
</dbReference>
<proteinExistence type="predicted"/>
<organism evidence="2">
    <name type="scientific">Flavobacterium sp. WC2409</name>
    <dbReference type="NCBI Taxonomy" id="3234139"/>
    <lineage>
        <taxon>Bacteria</taxon>
        <taxon>Pseudomonadati</taxon>
        <taxon>Bacteroidota</taxon>
        <taxon>Flavobacteriia</taxon>
        <taxon>Flavobacteriales</taxon>
        <taxon>Flavobacteriaceae</taxon>
        <taxon>Flavobacterium</taxon>
    </lineage>
</organism>
<accession>A0AB39W687</accession>
<reference evidence="2" key="1">
    <citation type="submission" date="2024-07" db="EMBL/GenBank/DDBJ databases">
        <authorList>
            <person name="Biller S.J."/>
        </authorList>
    </citation>
    <scope>NUCLEOTIDE SEQUENCE</scope>
    <source>
        <strain evidence="2">WC2409</strain>
    </source>
</reference>